<feature type="domain" description="Acyl-CoA dehydrogenase/oxidase N-terminal" evidence="5">
    <location>
        <begin position="13"/>
        <end position="125"/>
    </location>
</feature>
<dbReference type="EMBL" id="JAHWDQ010000005">
    <property type="protein sequence ID" value="MBW2942428.1"/>
    <property type="molecule type" value="Genomic_DNA"/>
</dbReference>
<keyword evidence="1" id="KW-0285">Flavoprotein</keyword>
<feature type="domain" description="Acyl-CoA oxidase/dehydrogenase middle" evidence="4">
    <location>
        <begin position="129"/>
        <end position="223"/>
    </location>
</feature>
<proteinExistence type="predicted"/>
<gene>
    <name evidence="6" type="ORF">KXJ70_16650</name>
</gene>
<reference evidence="6" key="1">
    <citation type="submission" date="2021-07" db="EMBL/GenBank/DDBJ databases">
        <title>Zhongshania sp. CAU 1632 isolated from seawater.</title>
        <authorList>
            <person name="Kim W."/>
        </authorList>
    </citation>
    <scope>NUCLEOTIDE SEQUENCE</scope>
    <source>
        <strain evidence="6">CAU 1632</strain>
    </source>
</reference>
<evidence type="ECO:0000259" key="4">
    <source>
        <dbReference type="Pfam" id="PF02770"/>
    </source>
</evidence>
<evidence type="ECO:0000259" key="3">
    <source>
        <dbReference type="Pfam" id="PF00441"/>
    </source>
</evidence>
<dbReference type="InterPro" id="IPR009075">
    <property type="entry name" value="AcylCo_DH/oxidase_C"/>
</dbReference>
<comment type="caution">
    <text evidence="6">The sequence shown here is derived from an EMBL/GenBank/DDBJ whole genome shotgun (WGS) entry which is preliminary data.</text>
</comment>
<dbReference type="PANTHER" id="PTHR43292">
    <property type="entry name" value="ACYL-COA DEHYDROGENASE"/>
    <property type="match status" value="1"/>
</dbReference>
<feature type="domain" description="Acyl-CoA dehydrogenase/oxidase C-terminal" evidence="3">
    <location>
        <begin position="235"/>
        <end position="401"/>
    </location>
</feature>
<dbReference type="Pfam" id="PF02770">
    <property type="entry name" value="Acyl-CoA_dh_M"/>
    <property type="match status" value="1"/>
</dbReference>
<evidence type="ECO:0000313" key="6">
    <source>
        <dbReference type="EMBL" id="MBW2942428.1"/>
    </source>
</evidence>
<dbReference type="Proteomes" id="UP001166291">
    <property type="component" value="Unassembled WGS sequence"/>
</dbReference>
<dbReference type="Pfam" id="PF00441">
    <property type="entry name" value="Acyl-CoA_dh_1"/>
    <property type="match status" value="1"/>
</dbReference>
<accession>A0ABS6VWQ3</accession>
<protein>
    <submittedName>
        <fullName evidence="6">Acyl-CoA dehydrogenase family protein</fullName>
    </submittedName>
</protein>
<evidence type="ECO:0000256" key="2">
    <source>
        <dbReference type="ARBA" id="ARBA00023002"/>
    </source>
</evidence>
<sequence>MFERRAKYMNDNNFRAEVRAFLQEELTPELKRAGELMTSVFADFDATMAWHRKLYQKGWVAPDWPEAYGGTGWTLNQRYIFQEECKLSNAPALLPMGLQMLGPMLIHYGSDEQKAHYLPRLLSGEDVWCQGYSEPGAGSDLASLSTSAVRDGDDYLINGSKIWTSYAQHSNKIFCLVRTSKEGAPQAGISFILVDMDTDGITVEPIVGLDGRVEQCQVFFDGVRVPVANLVGEENQGWEVAKYLLEFERGGHNFTIDHKKQMAKIRKQASEEYDADGYLWRDNPVFNARFAEVAVDALALEYTELRIKGALNAGGNPGALSSLCKIVGTETGQRFNEISMDILGPQALPFQIAALEPDFEGELIVADYALSCMPEYINNRAATIYGGSAEIQRDIIAKRVLGL</sequence>
<evidence type="ECO:0000259" key="5">
    <source>
        <dbReference type="Pfam" id="PF02771"/>
    </source>
</evidence>
<dbReference type="Pfam" id="PF02771">
    <property type="entry name" value="Acyl-CoA_dh_N"/>
    <property type="match status" value="1"/>
</dbReference>
<dbReference type="InterPro" id="IPR006091">
    <property type="entry name" value="Acyl-CoA_Oxase/DH_mid-dom"/>
</dbReference>
<organism evidence="6 7">
    <name type="scientific">Zhongshania aquimaris</name>
    <dbReference type="NCBI Taxonomy" id="2857107"/>
    <lineage>
        <taxon>Bacteria</taxon>
        <taxon>Pseudomonadati</taxon>
        <taxon>Pseudomonadota</taxon>
        <taxon>Gammaproteobacteria</taxon>
        <taxon>Cellvibrionales</taxon>
        <taxon>Spongiibacteraceae</taxon>
        <taxon>Zhongshania</taxon>
    </lineage>
</organism>
<keyword evidence="7" id="KW-1185">Reference proteome</keyword>
<evidence type="ECO:0000313" key="7">
    <source>
        <dbReference type="Proteomes" id="UP001166291"/>
    </source>
</evidence>
<dbReference type="PANTHER" id="PTHR43292:SF3">
    <property type="entry name" value="ACYL-COA DEHYDROGENASE FADE29"/>
    <property type="match status" value="1"/>
</dbReference>
<name>A0ABS6VWQ3_9GAMM</name>
<dbReference type="InterPro" id="IPR013786">
    <property type="entry name" value="AcylCoA_DH/ox_N"/>
</dbReference>
<keyword evidence="2" id="KW-0560">Oxidoreductase</keyword>
<evidence type="ECO:0000256" key="1">
    <source>
        <dbReference type="ARBA" id="ARBA00022630"/>
    </source>
</evidence>
<dbReference type="InterPro" id="IPR052161">
    <property type="entry name" value="Mycobact_Acyl-CoA_DH"/>
</dbReference>